<dbReference type="RefSeq" id="WP_072919286.1">
    <property type="nucleotide sequence ID" value="NZ_FQYQ01000033.1"/>
</dbReference>
<dbReference type="EMBL" id="FQYQ01000033">
    <property type="protein sequence ID" value="SHJ61180.1"/>
    <property type="molecule type" value="Genomic_DNA"/>
</dbReference>
<evidence type="ECO:0000256" key="1">
    <source>
        <dbReference type="SAM" id="MobiDB-lite"/>
    </source>
</evidence>
<feature type="region of interest" description="Disordered" evidence="1">
    <location>
        <begin position="1"/>
        <end position="26"/>
    </location>
</feature>
<dbReference type="Proteomes" id="UP000184185">
    <property type="component" value="Unassembled WGS sequence"/>
</dbReference>
<keyword evidence="3" id="KW-1185">Reference proteome</keyword>
<organism evidence="2 3">
    <name type="scientific">Pseudobutyrivibrio xylanivorans DSM 14809</name>
    <dbReference type="NCBI Taxonomy" id="1123012"/>
    <lineage>
        <taxon>Bacteria</taxon>
        <taxon>Bacillati</taxon>
        <taxon>Bacillota</taxon>
        <taxon>Clostridia</taxon>
        <taxon>Lachnospirales</taxon>
        <taxon>Lachnospiraceae</taxon>
        <taxon>Pseudobutyrivibrio</taxon>
    </lineage>
</organism>
<evidence type="ECO:0000313" key="2">
    <source>
        <dbReference type="EMBL" id="SHJ61180.1"/>
    </source>
</evidence>
<dbReference type="STRING" id="185007.SAMN02910350_02443"/>
<name>A0A1M6KQH8_PSEXY</name>
<accession>A0A1M6KQH8</accession>
<dbReference type="OrthoDB" id="2061992at2"/>
<dbReference type="AlphaFoldDB" id="A0A1M6KQH8"/>
<sequence>MSQADIEAARAEAAERARREAEEAERRRQARIRELRSQLSGVESRISHFEGVLKHLTDARTSMNNLKNRLNADVDTPVISYDLHGASDWEGTNALNGVVALANIKNSRSAYDSDVDKLISDIGRGVDKANSILQDLYRQRNNILSELRSLGA</sequence>
<reference evidence="2 3" key="1">
    <citation type="submission" date="2016-11" db="EMBL/GenBank/DDBJ databases">
        <authorList>
            <person name="Jaros S."/>
            <person name="Januszkiewicz K."/>
            <person name="Wedrychowicz H."/>
        </authorList>
    </citation>
    <scope>NUCLEOTIDE SEQUENCE [LARGE SCALE GENOMIC DNA]</scope>
    <source>
        <strain evidence="2 3">DSM 14809</strain>
    </source>
</reference>
<gene>
    <name evidence="2" type="ORF">SAMN02745725_02916</name>
</gene>
<evidence type="ECO:0000313" key="3">
    <source>
        <dbReference type="Proteomes" id="UP000184185"/>
    </source>
</evidence>
<proteinExistence type="predicted"/>
<feature type="compositionally biased region" description="Basic and acidic residues" evidence="1">
    <location>
        <begin position="7"/>
        <end position="26"/>
    </location>
</feature>
<protein>
    <recommendedName>
        <fullName evidence="4">DUF5082 domain-containing protein</fullName>
    </recommendedName>
</protein>
<evidence type="ECO:0008006" key="4">
    <source>
        <dbReference type="Google" id="ProtNLM"/>
    </source>
</evidence>